<dbReference type="PANTHER" id="PTHR43740:SF2">
    <property type="entry name" value="LEUCINE--TRNA LIGASE, MITOCHONDRIAL"/>
    <property type="match status" value="1"/>
</dbReference>
<dbReference type="PRINTS" id="PR00985">
    <property type="entry name" value="TRNASYNTHLEU"/>
</dbReference>
<name>A0A9E8ZAN1_9CYAN</name>
<dbReference type="InterPro" id="IPR002300">
    <property type="entry name" value="aa-tRNA-synth_Ia"/>
</dbReference>
<evidence type="ECO:0000256" key="4">
    <source>
        <dbReference type="ARBA" id="ARBA00022598"/>
    </source>
</evidence>
<dbReference type="CDD" id="cd07958">
    <property type="entry name" value="Anticodon_Ia_Leu_BEm"/>
    <property type="match status" value="1"/>
</dbReference>
<dbReference type="InterPro" id="IPR013155">
    <property type="entry name" value="M/V/L/I-tRNA-synth_anticd-bd"/>
</dbReference>
<feature type="domain" description="Methionyl/Valyl/Leucyl/Isoleucyl-tRNA synthetase anticodon-binding" evidence="13">
    <location>
        <begin position="461"/>
        <end position="571"/>
    </location>
</feature>
<dbReference type="Pfam" id="PF00133">
    <property type="entry name" value="tRNA-synt_1"/>
    <property type="match status" value="1"/>
</dbReference>
<comment type="catalytic activity">
    <reaction evidence="10">
        <text>tRNA(Leu) + L-leucine + ATP = L-leucyl-tRNA(Leu) + AMP + diphosphate</text>
        <dbReference type="Rhea" id="RHEA:11688"/>
        <dbReference type="Rhea" id="RHEA-COMP:9613"/>
        <dbReference type="Rhea" id="RHEA-COMP:9622"/>
        <dbReference type="ChEBI" id="CHEBI:30616"/>
        <dbReference type="ChEBI" id="CHEBI:33019"/>
        <dbReference type="ChEBI" id="CHEBI:57427"/>
        <dbReference type="ChEBI" id="CHEBI:78442"/>
        <dbReference type="ChEBI" id="CHEBI:78494"/>
        <dbReference type="ChEBI" id="CHEBI:456215"/>
        <dbReference type="EC" id="6.1.1.4"/>
    </reaction>
</comment>
<dbReference type="InterPro" id="IPR001412">
    <property type="entry name" value="aa-tRNA-synth_I_CS"/>
</dbReference>
<organism evidence="14 15">
    <name type="scientific">Thermocoleostomius sinensis A174</name>
    <dbReference type="NCBI Taxonomy" id="2016057"/>
    <lineage>
        <taxon>Bacteria</taxon>
        <taxon>Bacillati</taxon>
        <taxon>Cyanobacteriota</taxon>
        <taxon>Cyanophyceae</taxon>
        <taxon>Oculatellales</taxon>
        <taxon>Oculatellaceae</taxon>
        <taxon>Thermocoleostomius</taxon>
    </lineage>
</organism>
<dbReference type="InterPro" id="IPR009080">
    <property type="entry name" value="tRNAsynth_Ia_anticodon-bd"/>
</dbReference>
<dbReference type="PANTHER" id="PTHR43740">
    <property type="entry name" value="LEUCYL-TRNA SYNTHETASE"/>
    <property type="match status" value="1"/>
</dbReference>
<keyword evidence="3" id="KW-0963">Cytoplasm</keyword>
<keyword evidence="15" id="KW-1185">Reference proteome</keyword>
<dbReference type="Gene3D" id="3.40.50.620">
    <property type="entry name" value="HUPs"/>
    <property type="match status" value="1"/>
</dbReference>
<dbReference type="PROSITE" id="PS00178">
    <property type="entry name" value="AA_TRNA_LIGASE_I"/>
    <property type="match status" value="1"/>
</dbReference>
<dbReference type="EMBL" id="CP113797">
    <property type="protein sequence ID" value="WAL58484.1"/>
    <property type="molecule type" value="Genomic_DNA"/>
</dbReference>
<evidence type="ECO:0000256" key="5">
    <source>
        <dbReference type="ARBA" id="ARBA00022741"/>
    </source>
</evidence>
<dbReference type="InterPro" id="IPR014729">
    <property type="entry name" value="Rossmann-like_a/b/a_fold"/>
</dbReference>
<dbReference type="GO" id="GO:0005829">
    <property type="term" value="C:cytosol"/>
    <property type="evidence" value="ECO:0007669"/>
    <property type="project" value="TreeGrafter"/>
</dbReference>
<keyword evidence="5 11" id="KW-0547">Nucleotide-binding</keyword>
<sequence>MWQQNQVYDVDVATAQNPFYNLMMFPYPSAEGLHVGNVYAFTGADIYGRFMSMQGHSVFEPMGFDAFGIHSENFAIKQGIHPNQLTIRNVERFRETQLKRIGNRFCWSYEVQTTDPAYYKWTQWIFLQLFKAGLAIRKTAPVNWCPSCKTVLADEQVIQGECERCNTVVIQRELQQWFFKITDYAQRLLENLDRLDWSERVKVAQRNWIGRSETEDGVHYHLRDWLISRQRYWGPPIPIVYCNACGIVPVPDDQLPVLLPATDNWLPQGTGNSPLADISEFVHTTCPQCGNSARRETDVFDNFLDSAWYFLRYPSSNRHDVPFDSQITAKWLPVAMYIGGAEHSVLHLLYSRFITMVLHDLGYISFEEPFQRFYAHGLLTKDGIKMSKSKGNVVNPDRYIEDYGADTLRTYLMFLGPFDQGGVFSDRGIVGVRRFLQRVWQLVITHKNSLSRSPNEVSQRQLHPIIDRVSQAIAALKYNTAIAALMEYLNVLQNQPLLSEVEVKAYLLMLAPFAPHITEELWHQLGETESIHRQRFPQADSTFLTTEQVTIAVQINGRTRTTITLAPDASEAEAIEIANQTKSIQRFLKNQEIRRVVYVPNRILNLIT</sequence>
<evidence type="ECO:0000256" key="8">
    <source>
        <dbReference type="ARBA" id="ARBA00023146"/>
    </source>
</evidence>
<dbReference type="AlphaFoldDB" id="A0A9E8ZAN1"/>
<dbReference type="SUPFAM" id="SSF52374">
    <property type="entry name" value="Nucleotidylyl transferase"/>
    <property type="match status" value="1"/>
</dbReference>
<dbReference type="InterPro" id="IPR002302">
    <property type="entry name" value="Leu-tRNA-ligase"/>
</dbReference>
<keyword evidence="8 11" id="KW-0030">Aminoacyl-tRNA synthetase</keyword>
<dbReference type="KEGG" id="tsin:OXH18_14965"/>
<keyword evidence="6 11" id="KW-0067">ATP-binding</keyword>
<dbReference type="GO" id="GO:0005524">
    <property type="term" value="F:ATP binding"/>
    <property type="evidence" value="ECO:0007669"/>
    <property type="project" value="UniProtKB-KW"/>
</dbReference>
<evidence type="ECO:0000256" key="11">
    <source>
        <dbReference type="RuleBase" id="RU363035"/>
    </source>
</evidence>
<keyword evidence="7 11" id="KW-0648">Protein biosynthesis</keyword>
<dbReference type="GO" id="GO:0006429">
    <property type="term" value="P:leucyl-tRNA aminoacylation"/>
    <property type="evidence" value="ECO:0007669"/>
    <property type="project" value="InterPro"/>
</dbReference>
<evidence type="ECO:0000256" key="3">
    <source>
        <dbReference type="ARBA" id="ARBA00022490"/>
    </source>
</evidence>
<evidence type="ECO:0000256" key="6">
    <source>
        <dbReference type="ARBA" id="ARBA00022840"/>
    </source>
</evidence>
<reference evidence="14" key="1">
    <citation type="submission" date="2022-12" db="EMBL/GenBank/DDBJ databases">
        <title>Polyphasic identification of a Novel Hot-Spring Cyanobacterium Ocullathermofonsia sinensis gen nov. sp. nov. and Genomic Insights on its Adaptations to the Thermal Habitat.</title>
        <authorList>
            <person name="Daroch M."/>
            <person name="Tang J."/>
            <person name="Jiang Y."/>
        </authorList>
    </citation>
    <scope>NUCLEOTIDE SEQUENCE</scope>
    <source>
        <strain evidence="14">PKUAC-SCTA174</strain>
    </source>
</reference>
<proteinExistence type="inferred from homology"/>
<accession>A0A9E8ZAN1</accession>
<dbReference type="Pfam" id="PF08264">
    <property type="entry name" value="Anticodon_1"/>
    <property type="match status" value="1"/>
</dbReference>
<evidence type="ECO:0000256" key="9">
    <source>
        <dbReference type="ARBA" id="ARBA00030520"/>
    </source>
</evidence>
<feature type="domain" description="Aminoacyl-tRNA synthetase class Ia" evidence="12">
    <location>
        <begin position="1"/>
        <end position="413"/>
    </location>
</feature>
<gene>
    <name evidence="14" type="ORF">OXH18_14965</name>
</gene>
<evidence type="ECO:0000256" key="10">
    <source>
        <dbReference type="ARBA" id="ARBA00047469"/>
    </source>
</evidence>
<evidence type="ECO:0000259" key="13">
    <source>
        <dbReference type="Pfam" id="PF08264"/>
    </source>
</evidence>
<comment type="similarity">
    <text evidence="1 11">Belongs to the class-I aminoacyl-tRNA synthetase family.</text>
</comment>
<evidence type="ECO:0000256" key="2">
    <source>
        <dbReference type="ARBA" id="ARBA00013164"/>
    </source>
</evidence>
<evidence type="ECO:0000313" key="15">
    <source>
        <dbReference type="Proteomes" id="UP001163152"/>
    </source>
</evidence>
<dbReference type="GO" id="GO:0004823">
    <property type="term" value="F:leucine-tRNA ligase activity"/>
    <property type="evidence" value="ECO:0007669"/>
    <property type="project" value="UniProtKB-EC"/>
</dbReference>
<dbReference type="FunFam" id="1.10.730.10:FF:000002">
    <property type="entry name" value="Leucine--tRNA ligase"/>
    <property type="match status" value="1"/>
</dbReference>
<evidence type="ECO:0000259" key="12">
    <source>
        <dbReference type="Pfam" id="PF00133"/>
    </source>
</evidence>
<dbReference type="SUPFAM" id="SSF47323">
    <property type="entry name" value="Anticodon-binding domain of a subclass of class I aminoacyl-tRNA synthetases"/>
    <property type="match status" value="1"/>
</dbReference>
<dbReference type="Proteomes" id="UP001163152">
    <property type="component" value="Chromosome"/>
</dbReference>
<dbReference type="RefSeq" id="WP_268607903.1">
    <property type="nucleotide sequence ID" value="NZ_CP113797.1"/>
</dbReference>
<dbReference type="CDD" id="cd00812">
    <property type="entry name" value="LeuRS_core"/>
    <property type="match status" value="1"/>
</dbReference>
<dbReference type="Gene3D" id="1.10.730.10">
    <property type="entry name" value="Isoleucyl-tRNA Synthetase, Domain 1"/>
    <property type="match status" value="1"/>
</dbReference>
<keyword evidence="4 11" id="KW-0436">Ligase</keyword>
<protein>
    <recommendedName>
        <fullName evidence="2">leucine--tRNA ligase</fullName>
        <ecNumber evidence="2">6.1.1.4</ecNumber>
    </recommendedName>
    <alternativeName>
        <fullName evidence="9">Leucyl-tRNA synthetase</fullName>
    </alternativeName>
</protein>
<evidence type="ECO:0000313" key="14">
    <source>
        <dbReference type="EMBL" id="WAL58484.1"/>
    </source>
</evidence>
<dbReference type="EC" id="6.1.1.4" evidence="2"/>
<evidence type="ECO:0000256" key="1">
    <source>
        <dbReference type="ARBA" id="ARBA00005594"/>
    </source>
</evidence>
<evidence type="ECO:0000256" key="7">
    <source>
        <dbReference type="ARBA" id="ARBA00022917"/>
    </source>
</evidence>